<keyword evidence="5" id="KW-0653">Protein transport</keyword>
<dbReference type="GO" id="GO:0000139">
    <property type="term" value="C:Golgi membrane"/>
    <property type="evidence" value="ECO:0007669"/>
    <property type="project" value="UniProtKB-SubCell"/>
</dbReference>
<evidence type="ECO:0000313" key="10">
    <source>
        <dbReference type="EMBL" id="CAJ1970378.1"/>
    </source>
</evidence>
<evidence type="ECO:0000256" key="2">
    <source>
        <dbReference type="ARBA" id="ARBA00006419"/>
    </source>
</evidence>
<evidence type="ECO:0000256" key="7">
    <source>
        <dbReference type="ARBA" id="ARBA00023136"/>
    </source>
</evidence>
<evidence type="ECO:0000256" key="1">
    <source>
        <dbReference type="ARBA" id="ARBA00004395"/>
    </source>
</evidence>
<evidence type="ECO:0000256" key="4">
    <source>
        <dbReference type="ARBA" id="ARBA00022448"/>
    </source>
</evidence>
<comment type="subcellular location">
    <subcellularLocation>
        <location evidence="1">Golgi apparatus membrane</location>
        <topology evidence="1">Peripheral membrane protein</topology>
    </subcellularLocation>
</comment>
<sequence>MAELLLPGKDVDERLAAKAALESSEEKLRSLCASYAGTFVSVERRGHGLEQKLRKLLESAKSIESRVSTCEHSLEQEDESDGSLAALSEKHRVRRRTLLQHSTLLELLELPSLMDACVRSNLYEEALSIAAFANTLERRHAEKNDVVLKVISQVRSRQSDLRRHLLFCLKSYVSMPQCLEIVTALRRLNSIDLERQSESNLERVHGAMELSLQVDFLEARDVWLDQPSTNGESRPGSVGEDASIRAGSEQLLDSIERYRTRMFEIATQFNAIFRAQANSSAIAASLLNMWAVRRVRSFLATLEDQLCVIDNSASLRDALDSCVFFSTSMGRLGADFTSSLAPLFESKMHSLVVASWTDGVHQFADTLKICRDAVVAAPLVSSTVADAVSSEYIADGSTLPPPRQLMALPPLGRLVNAFLSGLNELRRCLLPGIFPKLRKSLQAALVDIDAILQANERAVLTPGLRGDASELRHIAREMKTTMKGIVTPYLQGALEHALGNKEGARRHNDMVAATMTEPVGGEIIDKKPEKDTEDDTETYSTEVKKSLPYQSKLMENESEKERTEE</sequence>
<accession>A0AAD2GDB3</accession>
<reference evidence="10" key="1">
    <citation type="submission" date="2023-08" db="EMBL/GenBank/DDBJ databases">
        <authorList>
            <person name="Audoor S."/>
            <person name="Bilcke G."/>
        </authorList>
    </citation>
    <scope>NUCLEOTIDE SEQUENCE</scope>
</reference>
<dbReference type="EMBL" id="CAKOGP040002503">
    <property type="protein sequence ID" value="CAJ1970378.1"/>
    <property type="molecule type" value="Genomic_DNA"/>
</dbReference>
<dbReference type="Proteomes" id="UP001295423">
    <property type="component" value="Unassembled WGS sequence"/>
</dbReference>
<dbReference type="GO" id="GO:0015031">
    <property type="term" value="P:protein transport"/>
    <property type="evidence" value="ECO:0007669"/>
    <property type="project" value="UniProtKB-KW"/>
</dbReference>
<proteinExistence type="inferred from homology"/>
<keyword evidence="6" id="KW-0333">Golgi apparatus</keyword>
<evidence type="ECO:0000256" key="3">
    <source>
        <dbReference type="ARBA" id="ARBA00020983"/>
    </source>
</evidence>
<dbReference type="Pfam" id="PF04124">
    <property type="entry name" value="Dor1"/>
    <property type="match status" value="1"/>
</dbReference>
<dbReference type="GO" id="GO:0006891">
    <property type="term" value="P:intra-Golgi vesicle-mediated transport"/>
    <property type="evidence" value="ECO:0007669"/>
    <property type="project" value="TreeGrafter"/>
</dbReference>
<comment type="caution">
    <text evidence="10">The sequence shown here is derived from an EMBL/GenBank/DDBJ whole genome shotgun (WGS) entry which is preliminary data.</text>
</comment>
<keyword evidence="4" id="KW-0813">Transport</keyword>
<comment type="similarity">
    <text evidence="2">Belongs to the COG8 family.</text>
</comment>
<dbReference type="PANTHER" id="PTHR21311">
    <property type="entry name" value="CONSERVED OLIGOMERIC GOLGI COMPLEX COMPONENT 8"/>
    <property type="match status" value="1"/>
</dbReference>
<feature type="region of interest" description="Disordered" evidence="9">
    <location>
        <begin position="519"/>
        <end position="565"/>
    </location>
</feature>
<evidence type="ECO:0000256" key="6">
    <source>
        <dbReference type="ARBA" id="ARBA00023034"/>
    </source>
</evidence>
<evidence type="ECO:0000313" key="11">
    <source>
        <dbReference type="Proteomes" id="UP001295423"/>
    </source>
</evidence>
<gene>
    <name evidence="10" type="ORF">CYCCA115_LOCUS24397</name>
</gene>
<keyword evidence="11" id="KW-1185">Reference proteome</keyword>
<dbReference type="AlphaFoldDB" id="A0AAD2GDB3"/>
<keyword evidence="7" id="KW-0472">Membrane</keyword>
<dbReference type="GO" id="GO:0017119">
    <property type="term" value="C:Golgi transport complex"/>
    <property type="evidence" value="ECO:0007669"/>
    <property type="project" value="InterPro"/>
</dbReference>
<evidence type="ECO:0000256" key="8">
    <source>
        <dbReference type="ARBA" id="ARBA00031347"/>
    </source>
</evidence>
<evidence type="ECO:0000256" key="5">
    <source>
        <dbReference type="ARBA" id="ARBA00022927"/>
    </source>
</evidence>
<protein>
    <recommendedName>
        <fullName evidence="3">Conserved oligomeric Golgi complex subunit 8</fullName>
    </recommendedName>
    <alternativeName>
        <fullName evidence="8">Component of oligomeric Golgi complex 8</fullName>
    </alternativeName>
</protein>
<dbReference type="SUPFAM" id="SSF74788">
    <property type="entry name" value="Cullin repeat-like"/>
    <property type="match status" value="1"/>
</dbReference>
<feature type="compositionally biased region" description="Basic and acidic residues" evidence="9">
    <location>
        <begin position="554"/>
        <end position="565"/>
    </location>
</feature>
<evidence type="ECO:0000256" key="9">
    <source>
        <dbReference type="SAM" id="MobiDB-lite"/>
    </source>
</evidence>
<dbReference type="PANTHER" id="PTHR21311:SF0">
    <property type="entry name" value="CONSERVED OLIGOMERIC GOLGI COMPLEX SUBUNIT 8"/>
    <property type="match status" value="1"/>
</dbReference>
<name>A0AAD2GDB3_9STRA</name>
<dbReference type="InterPro" id="IPR016159">
    <property type="entry name" value="Cullin_repeat-like_dom_sf"/>
</dbReference>
<dbReference type="InterPro" id="IPR007255">
    <property type="entry name" value="COG8"/>
</dbReference>
<organism evidence="10 11">
    <name type="scientific">Cylindrotheca closterium</name>
    <dbReference type="NCBI Taxonomy" id="2856"/>
    <lineage>
        <taxon>Eukaryota</taxon>
        <taxon>Sar</taxon>
        <taxon>Stramenopiles</taxon>
        <taxon>Ochrophyta</taxon>
        <taxon>Bacillariophyta</taxon>
        <taxon>Bacillariophyceae</taxon>
        <taxon>Bacillariophycidae</taxon>
        <taxon>Bacillariales</taxon>
        <taxon>Bacillariaceae</taxon>
        <taxon>Cylindrotheca</taxon>
    </lineage>
</organism>